<dbReference type="AlphaFoldDB" id="A0A316V5V2"/>
<reference evidence="1 2" key="1">
    <citation type="journal article" date="2018" name="Mol. Biol. Evol.">
        <title>Broad Genomic Sampling Reveals a Smut Pathogenic Ancestry of the Fungal Clade Ustilaginomycotina.</title>
        <authorList>
            <person name="Kijpornyongpan T."/>
            <person name="Mondo S.J."/>
            <person name="Barry K."/>
            <person name="Sandor L."/>
            <person name="Lee J."/>
            <person name="Lipzen A."/>
            <person name="Pangilinan J."/>
            <person name="LaButti K."/>
            <person name="Hainaut M."/>
            <person name="Henrissat B."/>
            <person name="Grigoriev I.V."/>
            <person name="Spatafora J.W."/>
            <person name="Aime M.C."/>
        </authorList>
    </citation>
    <scope>NUCLEOTIDE SEQUENCE [LARGE SCALE GENOMIC DNA]</scope>
    <source>
        <strain evidence="1 2">MCA 3882</strain>
    </source>
</reference>
<dbReference type="Proteomes" id="UP000245771">
    <property type="component" value="Unassembled WGS sequence"/>
</dbReference>
<organism evidence="1 2">
    <name type="scientific">Meira miltonrushii</name>
    <dbReference type="NCBI Taxonomy" id="1280837"/>
    <lineage>
        <taxon>Eukaryota</taxon>
        <taxon>Fungi</taxon>
        <taxon>Dikarya</taxon>
        <taxon>Basidiomycota</taxon>
        <taxon>Ustilaginomycotina</taxon>
        <taxon>Exobasidiomycetes</taxon>
        <taxon>Exobasidiales</taxon>
        <taxon>Brachybasidiaceae</taxon>
        <taxon>Meira</taxon>
    </lineage>
</organism>
<dbReference type="InParanoid" id="A0A316V5V2"/>
<accession>A0A316V5V2</accession>
<evidence type="ECO:0000313" key="2">
    <source>
        <dbReference type="Proteomes" id="UP000245771"/>
    </source>
</evidence>
<protein>
    <submittedName>
        <fullName evidence="1">Uncharacterized protein</fullName>
    </submittedName>
</protein>
<dbReference type="RefSeq" id="XP_025353271.1">
    <property type="nucleotide sequence ID" value="XM_025501123.1"/>
</dbReference>
<evidence type="ECO:0000313" key="1">
    <source>
        <dbReference type="EMBL" id="PWN32969.1"/>
    </source>
</evidence>
<keyword evidence="2" id="KW-1185">Reference proteome</keyword>
<sequence length="181" mass="20173">MVLGMRLFGGGPVAELKVDSYESLKSETLEAQSSMDTMIERCQPDVPSVLQILSIGRASSSLVKKLQSLSDFTQKLTIKPLPVQEDANDYLLVLKSVRDKAEVIVTRMNTLYAPMEARGALKYVRADIQSINTSMRSIINEMKSVFPEQFHTEVGTIVEDISKALDQLLAKYGIEESEKQE</sequence>
<name>A0A316V5V2_9BASI</name>
<gene>
    <name evidence="1" type="ORF">FA14DRAFT_181636</name>
</gene>
<dbReference type="EMBL" id="KZ819605">
    <property type="protein sequence ID" value="PWN32969.1"/>
    <property type="molecule type" value="Genomic_DNA"/>
</dbReference>
<dbReference type="GeneID" id="37022904"/>
<proteinExistence type="predicted"/>